<dbReference type="RefSeq" id="WP_187592534.1">
    <property type="nucleotide sequence ID" value="NZ_CP060723.1"/>
</dbReference>
<dbReference type="AlphaFoldDB" id="A0A7G9QF43"/>
<sequence>MALVQSAMFGGYQYTFKKKPVIIINSIGITEKDHLYLWAEIFDLSCSEEFDNERAMFTATHLRFTYHGDVKKIYIGGYDKSIEEIIHYVAVFRNR</sequence>
<protein>
    <recommendedName>
        <fullName evidence="3">YokE-like PH domain-containing protein</fullName>
    </recommendedName>
</protein>
<dbReference type="EMBL" id="CP060723">
    <property type="protein sequence ID" value="QNN41968.1"/>
    <property type="molecule type" value="Genomic_DNA"/>
</dbReference>
<evidence type="ECO:0000313" key="1">
    <source>
        <dbReference type="EMBL" id="QNN41968.1"/>
    </source>
</evidence>
<dbReference type="KEGG" id="proe:H9L23_23205"/>
<evidence type="ECO:0008006" key="3">
    <source>
        <dbReference type="Google" id="ProtNLM"/>
    </source>
</evidence>
<proteinExistence type="predicted"/>
<gene>
    <name evidence="1" type="ORF">H9L23_23205</name>
</gene>
<keyword evidence="2" id="KW-1185">Reference proteome</keyword>
<name>A0A7G9QF43_9SPHI</name>
<dbReference type="Proteomes" id="UP000515806">
    <property type="component" value="Chromosome"/>
</dbReference>
<accession>A0A7G9QF43</accession>
<organism evidence="1 2">
    <name type="scientific">Pedobacter roseus</name>
    <dbReference type="NCBI Taxonomy" id="336820"/>
    <lineage>
        <taxon>Bacteria</taxon>
        <taxon>Pseudomonadati</taxon>
        <taxon>Bacteroidota</taxon>
        <taxon>Sphingobacteriia</taxon>
        <taxon>Sphingobacteriales</taxon>
        <taxon>Sphingobacteriaceae</taxon>
        <taxon>Pedobacter</taxon>
    </lineage>
</organism>
<evidence type="ECO:0000313" key="2">
    <source>
        <dbReference type="Proteomes" id="UP000515806"/>
    </source>
</evidence>
<reference evidence="1 2" key="1">
    <citation type="submission" date="2020-08" db="EMBL/GenBank/DDBJ databases">
        <title>Genome sequence of Pedobacter roseus KACC 11594T.</title>
        <authorList>
            <person name="Hyun D.-W."/>
            <person name="Bae J.-W."/>
        </authorList>
    </citation>
    <scope>NUCLEOTIDE SEQUENCE [LARGE SCALE GENOMIC DNA]</scope>
    <source>
        <strain evidence="1 2">KACC 11594</strain>
    </source>
</reference>